<sequence>MYGMVKPAGAPLELDLSKVSHFIVDWDETVTSLDTMHLLGAAAYECKPDFEPKWDYFVREFLNDYTQYSRSFQPSSSKASSQKEDNDAEVAASAVAAAASKEGISPELEEEIEFLLGLKPIEYESAKRVEDAKLFENIDPKFIQAQVGKVLFRDGWWDLIKKIHPAHGEEKDDTKEYPKIAIVSVNWSADLIRRVLDHYFPGNDIAIYSNDIDWVTGDIFPADYDSINYDVHPDHVNSATDPKISRGHVRTANDKKRIIAALKDEAKKLGKELWYFGDSSTDTLALLEADKGVVVGKKKTFDKLTKELKIPNLSFISDWNQIKLQSDESSSNL</sequence>
<name>A0A5E8B671_9ASCO</name>
<gene>
    <name evidence="1" type="ORF">SAPINGB_P001178</name>
</gene>
<evidence type="ECO:0000313" key="2">
    <source>
        <dbReference type="Proteomes" id="UP000398389"/>
    </source>
</evidence>
<proteinExistence type="predicted"/>
<dbReference type="PANTHER" id="PTHR28181">
    <property type="entry name" value="UPF0655 PROTEIN YCR015C"/>
    <property type="match status" value="1"/>
</dbReference>
<keyword evidence="2" id="KW-1185">Reference proteome</keyword>
<dbReference type="InterPro" id="IPR023214">
    <property type="entry name" value="HAD_sf"/>
</dbReference>
<dbReference type="AlphaFoldDB" id="A0A5E8B671"/>
<dbReference type="Gene3D" id="3.40.50.1000">
    <property type="entry name" value="HAD superfamily/HAD-like"/>
    <property type="match status" value="1"/>
</dbReference>
<accession>A0A5E8B671</accession>
<dbReference type="EMBL" id="CABVLU010000001">
    <property type="protein sequence ID" value="VVT46367.1"/>
    <property type="molecule type" value="Genomic_DNA"/>
</dbReference>
<evidence type="ECO:0000313" key="1">
    <source>
        <dbReference type="EMBL" id="VVT46367.1"/>
    </source>
</evidence>
<dbReference type="SUPFAM" id="SSF56784">
    <property type="entry name" value="HAD-like"/>
    <property type="match status" value="1"/>
</dbReference>
<dbReference type="Proteomes" id="UP000398389">
    <property type="component" value="Unassembled WGS sequence"/>
</dbReference>
<organism evidence="1 2">
    <name type="scientific">Magnusiomyces paraingens</name>
    <dbReference type="NCBI Taxonomy" id="2606893"/>
    <lineage>
        <taxon>Eukaryota</taxon>
        <taxon>Fungi</taxon>
        <taxon>Dikarya</taxon>
        <taxon>Ascomycota</taxon>
        <taxon>Saccharomycotina</taxon>
        <taxon>Dipodascomycetes</taxon>
        <taxon>Dipodascales</taxon>
        <taxon>Dipodascaceae</taxon>
        <taxon>Magnusiomyces</taxon>
    </lineage>
</organism>
<protein>
    <submittedName>
        <fullName evidence="1">Uncharacterized protein</fullName>
    </submittedName>
</protein>
<dbReference type="OrthoDB" id="10255128at2759"/>
<reference evidence="1 2" key="1">
    <citation type="submission" date="2019-09" db="EMBL/GenBank/DDBJ databases">
        <authorList>
            <person name="Brejova B."/>
        </authorList>
    </citation>
    <scope>NUCLEOTIDE SEQUENCE [LARGE SCALE GENOMIC DNA]</scope>
</reference>
<dbReference type="GeneID" id="43580001"/>
<dbReference type="InterPro" id="IPR036412">
    <property type="entry name" value="HAD-like_sf"/>
</dbReference>
<dbReference type="RefSeq" id="XP_031851792.1">
    <property type="nucleotide sequence ID" value="XM_031995901.1"/>
</dbReference>
<dbReference type="PANTHER" id="PTHR28181:SF1">
    <property type="entry name" value="COLD TOLERANCE PROTEIN 1"/>
    <property type="match status" value="1"/>
</dbReference>
<dbReference type="InterPro" id="IPR050849">
    <property type="entry name" value="HAD-like_hydrolase_phosphatase"/>
</dbReference>